<proteinExistence type="predicted"/>
<organism evidence="1 2">
    <name type="scientific">Acaulospora morrowiae</name>
    <dbReference type="NCBI Taxonomy" id="94023"/>
    <lineage>
        <taxon>Eukaryota</taxon>
        <taxon>Fungi</taxon>
        <taxon>Fungi incertae sedis</taxon>
        <taxon>Mucoromycota</taxon>
        <taxon>Glomeromycotina</taxon>
        <taxon>Glomeromycetes</taxon>
        <taxon>Diversisporales</taxon>
        <taxon>Acaulosporaceae</taxon>
        <taxon>Acaulospora</taxon>
    </lineage>
</organism>
<keyword evidence="2" id="KW-1185">Reference proteome</keyword>
<dbReference type="AlphaFoldDB" id="A0A9N9J6B2"/>
<sequence>CHCLNVEGGYGEAVNIFFIKASLTEMSSEDGLKEILSTLISSEHGGWFKDN</sequence>
<feature type="non-terminal residue" evidence="1">
    <location>
        <position position="1"/>
    </location>
</feature>
<comment type="caution">
    <text evidence="1">The sequence shown here is derived from an EMBL/GenBank/DDBJ whole genome shotgun (WGS) entry which is preliminary data.</text>
</comment>
<reference evidence="1" key="1">
    <citation type="submission" date="2021-06" db="EMBL/GenBank/DDBJ databases">
        <authorList>
            <person name="Kallberg Y."/>
            <person name="Tangrot J."/>
            <person name="Rosling A."/>
        </authorList>
    </citation>
    <scope>NUCLEOTIDE SEQUENCE</scope>
    <source>
        <strain evidence="1">CL551</strain>
    </source>
</reference>
<protein>
    <submittedName>
        <fullName evidence="1">11852_t:CDS:1</fullName>
    </submittedName>
</protein>
<dbReference type="EMBL" id="CAJVPV010041098">
    <property type="protein sequence ID" value="CAG8761504.1"/>
    <property type="molecule type" value="Genomic_DNA"/>
</dbReference>
<gene>
    <name evidence="1" type="ORF">AMORRO_LOCUS15958</name>
</gene>
<evidence type="ECO:0000313" key="1">
    <source>
        <dbReference type="EMBL" id="CAG8761504.1"/>
    </source>
</evidence>
<name>A0A9N9J6B2_9GLOM</name>
<accession>A0A9N9J6B2</accession>
<dbReference type="Proteomes" id="UP000789342">
    <property type="component" value="Unassembled WGS sequence"/>
</dbReference>
<evidence type="ECO:0000313" key="2">
    <source>
        <dbReference type="Proteomes" id="UP000789342"/>
    </source>
</evidence>